<protein>
    <recommendedName>
        <fullName evidence="5">Helicase C-terminal domain-containing protein</fullName>
    </recommendedName>
</protein>
<dbReference type="PROSITE" id="PS51194">
    <property type="entry name" value="HELICASE_CTER"/>
    <property type="match status" value="1"/>
</dbReference>
<dbReference type="STRING" id="4081.A0A3Q7GEA6"/>
<keyword evidence="1" id="KW-0547">Nucleotide-binding</keyword>
<dbReference type="Pfam" id="PF00271">
    <property type="entry name" value="Helicase_C"/>
    <property type="match status" value="1"/>
</dbReference>
<dbReference type="GO" id="GO:0005524">
    <property type="term" value="F:ATP binding"/>
    <property type="evidence" value="ECO:0007669"/>
    <property type="project" value="UniProtKB-KW"/>
</dbReference>
<keyword evidence="3" id="KW-0347">Helicase</keyword>
<feature type="domain" description="Helicase C-terminal" evidence="5">
    <location>
        <begin position="1"/>
        <end position="79"/>
    </location>
</feature>
<dbReference type="AlphaFoldDB" id="A0A3Q7GEA6"/>
<reference evidence="6" key="1">
    <citation type="journal article" date="2012" name="Nature">
        <title>The tomato genome sequence provides insights into fleshy fruit evolution.</title>
        <authorList>
            <consortium name="Tomato Genome Consortium"/>
        </authorList>
    </citation>
    <scope>NUCLEOTIDE SEQUENCE [LARGE SCALE GENOMIC DNA]</scope>
    <source>
        <strain evidence="6">cv. Heinz 1706</strain>
    </source>
</reference>
<dbReference type="PANTHER" id="PTHR47960">
    <property type="entry name" value="DEAD-BOX ATP-DEPENDENT RNA HELICASE 50"/>
    <property type="match status" value="1"/>
</dbReference>
<proteinExistence type="predicted"/>
<evidence type="ECO:0000256" key="2">
    <source>
        <dbReference type="ARBA" id="ARBA00022801"/>
    </source>
</evidence>
<dbReference type="InParanoid" id="A0A3Q7GEA6"/>
<keyword evidence="4" id="KW-0067">ATP-binding</keyword>
<evidence type="ECO:0000313" key="6">
    <source>
        <dbReference type="EnsemblPlants" id="Solyc05g016195.1.1"/>
    </source>
</evidence>
<dbReference type="InterPro" id="IPR001650">
    <property type="entry name" value="Helicase_C-like"/>
</dbReference>
<dbReference type="Proteomes" id="UP000004994">
    <property type="component" value="Chromosome 5"/>
</dbReference>
<evidence type="ECO:0000259" key="5">
    <source>
        <dbReference type="PROSITE" id="PS51194"/>
    </source>
</evidence>
<dbReference type="EnsemblPlants" id="Solyc05g016195.1.1">
    <property type="protein sequence ID" value="Solyc05g016195.1.1"/>
    <property type="gene ID" value="Solyc05g016195.1"/>
</dbReference>
<dbReference type="SUPFAM" id="SSF52540">
    <property type="entry name" value="P-loop containing nucleoside triphosphate hydrolases"/>
    <property type="match status" value="1"/>
</dbReference>
<keyword evidence="2" id="KW-0378">Hydrolase</keyword>
<name>A0A3Q7GEA6_SOLLC</name>
<evidence type="ECO:0000256" key="3">
    <source>
        <dbReference type="ARBA" id="ARBA00022806"/>
    </source>
</evidence>
<dbReference type="Gramene" id="Solyc05g016195.1.1">
    <property type="protein sequence ID" value="Solyc05g016195.1.1"/>
    <property type="gene ID" value="Solyc05g016195.1"/>
</dbReference>
<sequence>MKNVAKLKNLDLFTRGIDIHAVNVVINSDFPKNSETYFHRVGQLGRFVKLGLAFSQALDITCSTVKAVKETQFLSGYME</sequence>
<reference evidence="6" key="2">
    <citation type="submission" date="2019-01" db="UniProtKB">
        <authorList>
            <consortium name="EnsemblPlants"/>
        </authorList>
    </citation>
    <scope>IDENTIFICATION</scope>
    <source>
        <strain evidence="6">cv. Heinz 1706</strain>
    </source>
</reference>
<dbReference type="Gene3D" id="3.40.50.300">
    <property type="entry name" value="P-loop containing nucleotide triphosphate hydrolases"/>
    <property type="match status" value="1"/>
</dbReference>
<evidence type="ECO:0000256" key="4">
    <source>
        <dbReference type="ARBA" id="ARBA00022840"/>
    </source>
</evidence>
<keyword evidence="7" id="KW-1185">Reference proteome</keyword>
<dbReference type="GO" id="GO:0004386">
    <property type="term" value="F:helicase activity"/>
    <property type="evidence" value="ECO:0007669"/>
    <property type="project" value="UniProtKB-KW"/>
</dbReference>
<accession>A0A3Q7GEA6</accession>
<evidence type="ECO:0000256" key="1">
    <source>
        <dbReference type="ARBA" id="ARBA00022741"/>
    </source>
</evidence>
<organism evidence="6">
    <name type="scientific">Solanum lycopersicum</name>
    <name type="common">Tomato</name>
    <name type="synonym">Lycopersicon esculentum</name>
    <dbReference type="NCBI Taxonomy" id="4081"/>
    <lineage>
        <taxon>Eukaryota</taxon>
        <taxon>Viridiplantae</taxon>
        <taxon>Streptophyta</taxon>
        <taxon>Embryophyta</taxon>
        <taxon>Tracheophyta</taxon>
        <taxon>Spermatophyta</taxon>
        <taxon>Magnoliopsida</taxon>
        <taxon>eudicotyledons</taxon>
        <taxon>Gunneridae</taxon>
        <taxon>Pentapetalae</taxon>
        <taxon>asterids</taxon>
        <taxon>lamiids</taxon>
        <taxon>Solanales</taxon>
        <taxon>Solanaceae</taxon>
        <taxon>Solanoideae</taxon>
        <taxon>Solaneae</taxon>
        <taxon>Solanum</taxon>
        <taxon>Solanum subgen. Lycopersicon</taxon>
    </lineage>
</organism>
<dbReference type="GO" id="GO:0016787">
    <property type="term" value="F:hydrolase activity"/>
    <property type="evidence" value="ECO:0007669"/>
    <property type="project" value="UniProtKB-KW"/>
</dbReference>
<evidence type="ECO:0000313" key="7">
    <source>
        <dbReference type="Proteomes" id="UP000004994"/>
    </source>
</evidence>
<dbReference type="InterPro" id="IPR027417">
    <property type="entry name" value="P-loop_NTPase"/>
</dbReference>